<feature type="transmembrane region" description="Helical" evidence="1">
    <location>
        <begin position="50"/>
        <end position="70"/>
    </location>
</feature>
<keyword evidence="1" id="KW-0812">Transmembrane</keyword>
<gene>
    <name evidence="2" type="ORF">BCR42DRAFT_409750</name>
</gene>
<proteinExistence type="predicted"/>
<reference evidence="2 3" key="1">
    <citation type="submission" date="2016-07" db="EMBL/GenBank/DDBJ databases">
        <title>Pervasive Adenine N6-methylation of Active Genes in Fungi.</title>
        <authorList>
            <consortium name="DOE Joint Genome Institute"/>
            <person name="Mondo S.J."/>
            <person name="Dannebaum R.O."/>
            <person name="Kuo R.C."/>
            <person name="Labutti K."/>
            <person name="Haridas S."/>
            <person name="Kuo A."/>
            <person name="Salamov A."/>
            <person name="Ahrendt S.R."/>
            <person name="Lipzen A."/>
            <person name="Sullivan W."/>
            <person name="Andreopoulos W.B."/>
            <person name="Clum A."/>
            <person name="Lindquist E."/>
            <person name="Daum C."/>
            <person name="Ramamoorthy G.K."/>
            <person name="Gryganskyi A."/>
            <person name="Culley D."/>
            <person name="Magnuson J.K."/>
            <person name="James T.Y."/>
            <person name="O'Malley M.A."/>
            <person name="Stajich J.E."/>
            <person name="Spatafora J.W."/>
            <person name="Visel A."/>
            <person name="Grigoriev I.V."/>
        </authorList>
    </citation>
    <scope>NUCLEOTIDE SEQUENCE [LARGE SCALE GENOMIC DNA]</scope>
    <source>
        <strain evidence="2 3">NRRL 1336</strain>
    </source>
</reference>
<name>A0A1X2IN34_9FUNG</name>
<keyword evidence="1" id="KW-1133">Transmembrane helix</keyword>
<comment type="caution">
    <text evidence="2">The sequence shown here is derived from an EMBL/GenBank/DDBJ whole genome shotgun (WGS) entry which is preliminary data.</text>
</comment>
<dbReference type="EMBL" id="MCGE01000007">
    <property type="protein sequence ID" value="ORZ19426.1"/>
    <property type="molecule type" value="Genomic_DNA"/>
</dbReference>
<evidence type="ECO:0008006" key="4">
    <source>
        <dbReference type="Google" id="ProtNLM"/>
    </source>
</evidence>
<dbReference type="AlphaFoldDB" id="A0A1X2IN34"/>
<protein>
    <recommendedName>
        <fullName evidence="4">Wax synthase domain-containing protein</fullName>
    </recommendedName>
</protein>
<organism evidence="2 3">
    <name type="scientific">Absidia repens</name>
    <dbReference type="NCBI Taxonomy" id="90262"/>
    <lineage>
        <taxon>Eukaryota</taxon>
        <taxon>Fungi</taxon>
        <taxon>Fungi incertae sedis</taxon>
        <taxon>Mucoromycota</taxon>
        <taxon>Mucoromycotina</taxon>
        <taxon>Mucoromycetes</taxon>
        <taxon>Mucorales</taxon>
        <taxon>Cunninghamellaceae</taxon>
        <taxon>Absidia</taxon>
    </lineage>
</organism>
<dbReference type="Proteomes" id="UP000193560">
    <property type="component" value="Unassembled WGS sequence"/>
</dbReference>
<dbReference type="OrthoDB" id="10010093at2759"/>
<evidence type="ECO:0000256" key="1">
    <source>
        <dbReference type="SAM" id="Phobius"/>
    </source>
</evidence>
<sequence length="90" mass="10611">MLSGVLHELIIWSICREITLENFAFFTLHGLAVLVETNVTRNQRRHDPWALLWCRLAFMTFMTLTARLFVAPFVRHDFLSPLHITYTFTT</sequence>
<evidence type="ECO:0000313" key="3">
    <source>
        <dbReference type="Proteomes" id="UP000193560"/>
    </source>
</evidence>
<keyword evidence="3" id="KW-1185">Reference proteome</keyword>
<evidence type="ECO:0000313" key="2">
    <source>
        <dbReference type="EMBL" id="ORZ19426.1"/>
    </source>
</evidence>
<keyword evidence="1" id="KW-0472">Membrane</keyword>
<accession>A0A1X2IN34</accession>